<dbReference type="PROSITE" id="PS00061">
    <property type="entry name" value="ADH_SHORT"/>
    <property type="match status" value="1"/>
</dbReference>
<dbReference type="CDD" id="cd05233">
    <property type="entry name" value="SDR_c"/>
    <property type="match status" value="1"/>
</dbReference>
<dbReference type="GO" id="GO:0047936">
    <property type="term" value="F:glucose 1-dehydrogenase [NAD(P)+] activity"/>
    <property type="evidence" value="ECO:0007669"/>
    <property type="project" value="UniProtKB-EC"/>
</dbReference>
<reference evidence="3 4" key="1">
    <citation type="submission" date="2019-03" db="EMBL/GenBank/DDBJ databases">
        <title>Genomics of glacier-inhabiting Cryobacterium strains.</title>
        <authorList>
            <person name="Liu Q."/>
            <person name="Xin Y.-H."/>
        </authorList>
    </citation>
    <scope>NUCLEOTIDE SEQUENCE [LARGE SCALE GENOMIC DNA]</scope>
    <source>
        <strain evidence="3 4">HLT2-23</strain>
    </source>
</reference>
<evidence type="ECO:0000313" key="3">
    <source>
        <dbReference type="EMBL" id="TFB69762.1"/>
    </source>
</evidence>
<evidence type="ECO:0000256" key="1">
    <source>
        <dbReference type="ARBA" id="ARBA00006484"/>
    </source>
</evidence>
<keyword evidence="2 3" id="KW-0560">Oxidoreductase</keyword>
<dbReference type="InterPro" id="IPR036291">
    <property type="entry name" value="NAD(P)-bd_dom_sf"/>
</dbReference>
<dbReference type="EC" id="1.1.1.47" evidence="3"/>
<dbReference type="Gene3D" id="3.40.50.720">
    <property type="entry name" value="NAD(P)-binding Rossmann-like Domain"/>
    <property type="match status" value="1"/>
</dbReference>
<dbReference type="PANTHER" id="PTHR24321:SF11">
    <property type="entry name" value="BLR0893 PROTEIN"/>
    <property type="match status" value="1"/>
</dbReference>
<proteinExistence type="inferred from homology"/>
<comment type="caution">
    <text evidence="3">The sequence shown here is derived from an EMBL/GenBank/DDBJ whole genome shotgun (WGS) entry which is preliminary data.</text>
</comment>
<dbReference type="InterPro" id="IPR020904">
    <property type="entry name" value="Sc_DH/Rdtase_CS"/>
</dbReference>
<dbReference type="SUPFAM" id="SSF51735">
    <property type="entry name" value="NAD(P)-binding Rossmann-fold domains"/>
    <property type="match status" value="1"/>
</dbReference>
<dbReference type="PANTHER" id="PTHR24321">
    <property type="entry name" value="DEHYDROGENASES, SHORT CHAIN"/>
    <property type="match status" value="1"/>
</dbReference>
<dbReference type="FunFam" id="3.40.50.720:FF:000084">
    <property type="entry name" value="Short-chain dehydrogenase reductase"/>
    <property type="match status" value="1"/>
</dbReference>
<dbReference type="Proteomes" id="UP000298173">
    <property type="component" value="Unassembled WGS sequence"/>
</dbReference>
<organism evidence="3 4">
    <name type="scientific">Cryobacterium glaciale</name>
    <dbReference type="NCBI Taxonomy" id="1259145"/>
    <lineage>
        <taxon>Bacteria</taxon>
        <taxon>Bacillati</taxon>
        <taxon>Actinomycetota</taxon>
        <taxon>Actinomycetes</taxon>
        <taxon>Micrococcales</taxon>
        <taxon>Microbacteriaceae</taxon>
        <taxon>Cryobacterium</taxon>
    </lineage>
</organism>
<name>A0A4R8UTJ6_9MICO</name>
<dbReference type="RefSeq" id="WP_134504307.1">
    <property type="nucleotide sequence ID" value="NZ_SOEY01000030.1"/>
</dbReference>
<gene>
    <name evidence="3" type="ORF">E3O06_15750</name>
</gene>
<dbReference type="NCBIfam" id="NF005559">
    <property type="entry name" value="PRK07231.1"/>
    <property type="match status" value="1"/>
</dbReference>
<dbReference type="InterPro" id="IPR002347">
    <property type="entry name" value="SDR_fam"/>
</dbReference>
<dbReference type="EMBL" id="SOEY01000030">
    <property type="protein sequence ID" value="TFB69762.1"/>
    <property type="molecule type" value="Genomic_DNA"/>
</dbReference>
<dbReference type="PRINTS" id="PR00080">
    <property type="entry name" value="SDRFAMILY"/>
</dbReference>
<protein>
    <submittedName>
        <fullName evidence="3">Glucose 1-dehydrogenase</fullName>
        <ecNumber evidence="3">1.1.1.47</ecNumber>
    </submittedName>
</protein>
<dbReference type="PRINTS" id="PR00081">
    <property type="entry name" value="GDHRDH"/>
</dbReference>
<sequence length="265" mass="27349">MGDFDGKAGLVSGAAGGIGRATAIAFAREGGSVVVADLETLRHQAEETVRLITENGGAAIFVATDVTQADDVEALVAAVVDTYGSLDFAHNNAGILKVGFTAEIEEADFDQIIAVDLKGVWLAMKYEILQMQKQGGGAIVNTASEAGLVGTPMAGPYVAAKHAVVGLTKTAAGEYANQNIRINAVAPGAIETPMITDLPQEARDSLLAPQPLHRFGTADEVADAVLWLASPRSSFVVGAILSIDGGATSNAQSYSIENSPPSQKR</sequence>
<keyword evidence="4" id="KW-1185">Reference proteome</keyword>
<comment type="similarity">
    <text evidence="1">Belongs to the short-chain dehydrogenases/reductases (SDR) family.</text>
</comment>
<accession>A0A4R8UTJ6</accession>
<evidence type="ECO:0000256" key="2">
    <source>
        <dbReference type="ARBA" id="ARBA00023002"/>
    </source>
</evidence>
<dbReference type="Pfam" id="PF13561">
    <property type="entry name" value="adh_short_C2"/>
    <property type="match status" value="1"/>
</dbReference>
<dbReference type="AlphaFoldDB" id="A0A4R8UTJ6"/>
<evidence type="ECO:0000313" key="4">
    <source>
        <dbReference type="Proteomes" id="UP000298173"/>
    </source>
</evidence>
<dbReference type="OrthoDB" id="517007at2"/>